<dbReference type="InterPro" id="IPR000415">
    <property type="entry name" value="Nitroreductase-like"/>
</dbReference>
<dbReference type="Gene3D" id="3.40.109.10">
    <property type="entry name" value="NADH Oxidase"/>
    <property type="match status" value="1"/>
</dbReference>
<name>A0A918HRY8_9ACTN</name>
<evidence type="ECO:0000259" key="1">
    <source>
        <dbReference type="Pfam" id="PF00881"/>
    </source>
</evidence>
<reference evidence="2" key="2">
    <citation type="submission" date="2020-09" db="EMBL/GenBank/DDBJ databases">
        <authorList>
            <person name="Sun Q."/>
            <person name="Ohkuma M."/>
        </authorList>
    </citation>
    <scope>NUCLEOTIDE SEQUENCE</scope>
    <source>
        <strain evidence="2">JCM 4125</strain>
    </source>
</reference>
<dbReference type="Proteomes" id="UP000646776">
    <property type="component" value="Unassembled WGS sequence"/>
</dbReference>
<dbReference type="InterPro" id="IPR020051">
    <property type="entry name" value="SagB-type_dehydrogenase"/>
</dbReference>
<gene>
    <name evidence="2" type="ORF">GCM10010226_91760</name>
</gene>
<dbReference type="EMBL" id="BMSA01000068">
    <property type="protein sequence ID" value="GGU00559.1"/>
    <property type="molecule type" value="Genomic_DNA"/>
</dbReference>
<dbReference type="PANTHER" id="PTHR43745:SF2">
    <property type="entry name" value="NITROREDUCTASE MJ1384-RELATED"/>
    <property type="match status" value="1"/>
</dbReference>
<accession>A0A918HRY8</accession>
<feature type="domain" description="Nitroreductase" evidence="1">
    <location>
        <begin position="64"/>
        <end position="240"/>
    </location>
</feature>
<keyword evidence="3" id="KW-1185">Reference proteome</keyword>
<dbReference type="GO" id="GO:0016491">
    <property type="term" value="F:oxidoreductase activity"/>
    <property type="evidence" value="ECO:0007669"/>
    <property type="project" value="InterPro"/>
</dbReference>
<comment type="caution">
    <text evidence="2">The sequence shown here is derived from an EMBL/GenBank/DDBJ whole genome shotgun (WGS) entry which is preliminary data.</text>
</comment>
<dbReference type="CDD" id="cd02142">
    <property type="entry name" value="McbC_SagB-like_oxidoreductase"/>
    <property type="match status" value="1"/>
</dbReference>
<dbReference type="InterPro" id="IPR052544">
    <property type="entry name" value="Bacteriocin_Proc_Enz"/>
</dbReference>
<dbReference type="NCBIfam" id="TIGR03605">
    <property type="entry name" value="antibiot_sagB"/>
    <property type="match status" value="1"/>
</dbReference>
<evidence type="ECO:0000313" key="3">
    <source>
        <dbReference type="Proteomes" id="UP000646776"/>
    </source>
</evidence>
<reference evidence="2" key="1">
    <citation type="journal article" date="2014" name="Int. J. Syst. Evol. Microbiol.">
        <title>Complete genome sequence of Corynebacterium casei LMG S-19264T (=DSM 44701T), isolated from a smear-ripened cheese.</title>
        <authorList>
            <consortium name="US DOE Joint Genome Institute (JGI-PGF)"/>
            <person name="Walter F."/>
            <person name="Albersmeier A."/>
            <person name="Kalinowski J."/>
            <person name="Ruckert C."/>
        </authorList>
    </citation>
    <scope>NUCLEOTIDE SEQUENCE</scope>
    <source>
        <strain evidence="2">JCM 4125</strain>
    </source>
</reference>
<dbReference type="SUPFAM" id="SSF55469">
    <property type="entry name" value="FMN-dependent nitroreductase-like"/>
    <property type="match status" value="1"/>
</dbReference>
<dbReference type="Pfam" id="PF00881">
    <property type="entry name" value="Nitroreductase"/>
    <property type="match status" value="1"/>
</dbReference>
<proteinExistence type="predicted"/>
<dbReference type="RefSeq" id="WP_189718520.1">
    <property type="nucleotide sequence ID" value="NZ_BMSA01000068.1"/>
</dbReference>
<sequence>MENPTAYYLQAALTFHQQSTYGNYPEPRPADLWGDTATVNKEQSLAAPASGRPVDAEHLDRIWRARRSRRTRSTRLIRKTLVEALTSAMAPSSAGLRPYPSAGGCYSASAYCYVSDVQGLEPGAYRFDPSEGSLLPILLADRESQVSPDAPELLRTTVLRADTVQAVLFLVADMHGIGARYGERGYRYALIEAGHLAQNLALAFDTRGVSHCPVGGFFDDVARSLFALPDALHLPLYAMALA</sequence>
<evidence type="ECO:0000313" key="2">
    <source>
        <dbReference type="EMBL" id="GGU00559.1"/>
    </source>
</evidence>
<dbReference type="AlphaFoldDB" id="A0A918HRY8"/>
<protein>
    <recommendedName>
        <fullName evidence="1">Nitroreductase domain-containing protein</fullName>
    </recommendedName>
</protein>
<dbReference type="PANTHER" id="PTHR43745">
    <property type="entry name" value="NITROREDUCTASE MJ1384-RELATED"/>
    <property type="match status" value="1"/>
</dbReference>
<dbReference type="InterPro" id="IPR029479">
    <property type="entry name" value="Nitroreductase"/>
</dbReference>
<organism evidence="2 3">
    <name type="scientific">Streptomyces phaeofaciens</name>
    <dbReference type="NCBI Taxonomy" id="68254"/>
    <lineage>
        <taxon>Bacteria</taxon>
        <taxon>Bacillati</taxon>
        <taxon>Actinomycetota</taxon>
        <taxon>Actinomycetes</taxon>
        <taxon>Kitasatosporales</taxon>
        <taxon>Streptomycetaceae</taxon>
        <taxon>Streptomyces</taxon>
    </lineage>
</organism>